<comment type="caution">
    <text evidence="1">The sequence shown here is derived from an EMBL/GenBank/DDBJ whole genome shotgun (WGS) entry which is preliminary data.</text>
</comment>
<feature type="non-terminal residue" evidence="1">
    <location>
        <position position="1"/>
    </location>
</feature>
<gene>
    <name evidence="1" type="ORF">ILEXP_LOCUS56145</name>
</gene>
<evidence type="ECO:0000313" key="1">
    <source>
        <dbReference type="EMBL" id="CAK9185723.1"/>
    </source>
</evidence>
<accession>A0ABC8UXC2</accession>
<sequence length="109" mass="12305">IKKIQDMTCASVHANVFLSSMYDFNTTAQPPYYTPVHQQLHLRPGTGFVIAPHAYDLKGFFSTTGPGINPVSFTRSRFPDGQAAYNTCTFWTPTQEARQQPRRDLSEFS</sequence>
<dbReference type="AlphaFoldDB" id="A0ABC8UXC2"/>
<protein>
    <submittedName>
        <fullName evidence="1">Uncharacterized protein</fullName>
    </submittedName>
</protein>
<dbReference type="Proteomes" id="UP001642360">
    <property type="component" value="Unassembled WGS sequence"/>
</dbReference>
<organism evidence="1 2">
    <name type="scientific">Ilex paraguariensis</name>
    <name type="common">yerba mate</name>
    <dbReference type="NCBI Taxonomy" id="185542"/>
    <lineage>
        <taxon>Eukaryota</taxon>
        <taxon>Viridiplantae</taxon>
        <taxon>Streptophyta</taxon>
        <taxon>Embryophyta</taxon>
        <taxon>Tracheophyta</taxon>
        <taxon>Spermatophyta</taxon>
        <taxon>Magnoliopsida</taxon>
        <taxon>eudicotyledons</taxon>
        <taxon>Gunneridae</taxon>
        <taxon>Pentapetalae</taxon>
        <taxon>asterids</taxon>
        <taxon>campanulids</taxon>
        <taxon>Aquifoliales</taxon>
        <taxon>Aquifoliaceae</taxon>
        <taxon>Ilex</taxon>
    </lineage>
</organism>
<proteinExistence type="predicted"/>
<dbReference type="EMBL" id="CAUOFW020009401">
    <property type="protein sequence ID" value="CAK9185723.1"/>
    <property type="molecule type" value="Genomic_DNA"/>
</dbReference>
<name>A0ABC8UXC2_9AQUA</name>
<reference evidence="1 2" key="1">
    <citation type="submission" date="2024-02" db="EMBL/GenBank/DDBJ databases">
        <authorList>
            <person name="Vignale AGUSTIN F."/>
            <person name="Sosa J E."/>
            <person name="Modenutti C."/>
        </authorList>
    </citation>
    <scope>NUCLEOTIDE SEQUENCE [LARGE SCALE GENOMIC DNA]</scope>
</reference>
<keyword evidence="2" id="KW-1185">Reference proteome</keyword>
<evidence type="ECO:0000313" key="2">
    <source>
        <dbReference type="Proteomes" id="UP001642360"/>
    </source>
</evidence>